<evidence type="ECO:0000313" key="2">
    <source>
        <dbReference type="EMBL" id="CAH3153236.1"/>
    </source>
</evidence>
<evidence type="ECO:0000313" key="3">
    <source>
        <dbReference type="Proteomes" id="UP001159428"/>
    </source>
</evidence>
<accession>A0AAU9XMQ9</accession>
<gene>
    <name evidence="2" type="ORF">PMEA_00027103</name>
</gene>
<dbReference type="AlphaFoldDB" id="A0AAU9XMQ9"/>
<name>A0AAU9XMQ9_9CNID</name>
<reference evidence="2 3" key="1">
    <citation type="submission" date="2022-05" db="EMBL/GenBank/DDBJ databases">
        <authorList>
            <consortium name="Genoscope - CEA"/>
            <person name="William W."/>
        </authorList>
    </citation>
    <scope>NUCLEOTIDE SEQUENCE [LARGE SCALE GENOMIC DNA]</scope>
</reference>
<comment type="caution">
    <text evidence="2">The sequence shown here is derived from an EMBL/GenBank/DDBJ whole genome shotgun (WGS) entry which is preliminary data.</text>
</comment>
<organism evidence="2 3">
    <name type="scientific">Pocillopora meandrina</name>
    <dbReference type="NCBI Taxonomy" id="46732"/>
    <lineage>
        <taxon>Eukaryota</taxon>
        <taxon>Metazoa</taxon>
        <taxon>Cnidaria</taxon>
        <taxon>Anthozoa</taxon>
        <taxon>Hexacorallia</taxon>
        <taxon>Scleractinia</taxon>
        <taxon>Astrocoeniina</taxon>
        <taxon>Pocilloporidae</taxon>
        <taxon>Pocillopora</taxon>
    </lineage>
</organism>
<keyword evidence="3" id="KW-1185">Reference proteome</keyword>
<dbReference type="InterPro" id="IPR057617">
    <property type="entry name" value="PML_C"/>
</dbReference>
<proteinExistence type="predicted"/>
<feature type="domain" description="PML C-terminal" evidence="1">
    <location>
        <begin position="37"/>
        <end position="101"/>
    </location>
</feature>
<dbReference type="EMBL" id="CALNXJ010000053">
    <property type="protein sequence ID" value="CAH3153236.1"/>
    <property type="molecule type" value="Genomic_DNA"/>
</dbReference>
<dbReference type="Proteomes" id="UP001159428">
    <property type="component" value="Unassembled WGS sequence"/>
</dbReference>
<sequence>MCKLSAVMANMLYLDQRHELLLTFSDNLFNVTDTGPIKRSMAQNIADSDLSYDDLHKLYTRFVRRGIVAMLSNPPTTSSAKTTRVTRTKRILAAIVRHFEEISNEE</sequence>
<protein>
    <recommendedName>
        <fullName evidence="1">PML C-terminal domain-containing protein</fullName>
    </recommendedName>
</protein>
<evidence type="ECO:0000259" key="1">
    <source>
        <dbReference type="Pfam" id="PF25244"/>
    </source>
</evidence>
<dbReference type="Pfam" id="PF25244">
    <property type="entry name" value="PML_C"/>
    <property type="match status" value="1"/>
</dbReference>